<feature type="transmembrane region" description="Helical" evidence="7">
    <location>
        <begin position="291"/>
        <end position="308"/>
    </location>
</feature>
<dbReference type="Gene3D" id="1.10.3860.10">
    <property type="entry name" value="Sodium:dicarboxylate symporter"/>
    <property type="match status" value="1"/>
</dbReference>
<gene>
    <name evidence="8" type="ORF">G4952_08930</name>
</gene>
<proteinExistence type="predicted"/>
<dbReference type="RefSeq" id="WP_173743446.1">
    <property type="nucleotide sequence ID" value="NZ_JAAIPF010000018.1"/>
</dbReference>
<dbReference type="PANTHER" id="PTHR42865">
    <property type="entry name" value="PROTON/GLUTAMATE-ASPARTATE SYMPORTER"/>
    <property type="match status" value="1"/>
</dbReference>
<evidence type="ECO:0000256" key="4">
    <source>
        <dbReference type="ARBA" id="ARBA00022692"/>
    </source>
</evidence>
<organism evidence="8 9">
    <name type="scientific">Blautia wexlerae</name>
    <dbReference type="NCBI Taxonomy" id="418240"/>
    <lineage>
        <taxon>Bacteria</taxon>
        <taxon>Bacillati</taxon>
        <taxon>Bacillota</taxon>
        <taxon>Clostridia</taxon>
        <taxon>Lachnospirales</taxon>
        <taxon>Lachnospiraceae</taxon>
        <taxon>Blautia</taxon>
    </lineage>
</organism>
<evidence type="ECO:0000256" key="2">
    <source>
        <dbReference type="ARBA" id="ARBA00022448"/>
    </source>
</evidence>
<keyword evidence="6 7" id="KW-0472">Membrane</keyword>
<keyword evidence="9" id="KW-1185">Reference proteome</keyword>
<feature type="transmembrane region" description="Helical" evidence="7">
    <location>
        <begin position="466"/>
        <end position="485"/>
    </location>
</feature>
<dbReference type="PANTHER" id="PTHR42865:SF7">
    <property type="entry name" value="PROTON_GLUTAMATE-ASPARTATE SYMPORTER"/>
    <property type="match status" value="1"/>
</dbReference>
<keyword evidence="3" id="KW-1003">Cell membrane</keyword>
<accession>A0ABX2GNR5</accession>
<dbReference type="InterPro" id="IPR001991">
    <property type="entry name" value="Na-dicarboxylate_symporter"/>
</dbReference>
<dbReference type="InterPro" id="IPR036458">
    <property type="entry name" value="Na:dicarbo_symporter_sf"/>
</dbReference>
<keyword evidence="5 7" id="KW-1133">Transmembrane helix</keyword>
<name>A0ABX2GNR5_9FIRM</name>
<feature type="transmembrane region" description="Helical" evidence="7">
    <location>
        <begin position="491"/>
        <end position="514"/>
    </location>
</feature>
<feature type="transmembrane region" description="Helical" evidence="7">
    <location>
        <begin position="356"/>
        <end position="385"/>
    </location>
</feature>
<protein>
    <submittedName>
        <fullName evidence="8">Dicarboxylate/amino acid:cation symporter</fullName>
    </submittedName>
</protein>
<feature type="transmembrane region" description="Helical" evidence="7">
    <location>
        <begin position="329"/>
        <end position="350"/>
    </location>
</feature>
<feature type="transmembrane region" description="Helical" evidence="7">
    <location>
        <begin position="143"/>
        <end position="165"/>
    </location>
</feature>
<feature type="transmembrane region" description="Helical" evidence="7">
    <location>
        <begin position="177"/>
        <end position="202"/>
    </location>
</feature>
<comment type="subcellular location">
    <subcellularLocation>
        <location evidence="1">Cell membrane</location>
        <topology evidence="1">Multi-pass membrane protein</topology>
    </subcellularLocation>
</comment>
<dbReference type="Pfam" id="PF00375">
    <property type="entry name" value="SDF"/>
    <property type="match status" value="1"/>
</dbReference>
<dbReference type="Proteomes" id="UP000822152">
    <property type="component" value="Unassembled WGS sequence"/>
</dbReference>
<dbReference type="EMBL" id="JAAIPF010000018">
    <property type="protein sequence ID" value="NSF73934.1"/>
    <property type="molecule type" value="Genomic_DNA"/>
</dbReference>
<dbReference type="SUPFAM" id="SSF118215">
    <property type="entry name" value="Proton glutamate symport protein"/>
    <property type="match status" value="1"/>
</dbReference>
<keyword evidence="2" id="KW-0813">Transport</keyword>
<evidence type="ECO:0000313" key="9">
    <source>
        <dbReference type="Proteomes" id="UP000822152"/>
    </source>
</evidence>
<evidence type="ECO:0000256" key="7">
    <source>
        <dbReference type="SAM" id="Phobius"/>
    </source>
</evidence>
<feature type="transmembrane region" description="Helical" evidence="7">
    <location>
        <begin position="397"/>
        <end position="416"/>
    </location>
</feature>
<evidence type="ECO:0000256" key="1">
    <source>
        <dbReference type="ARBA" id="ARBA00004651"/>
    </source>
</evidence>
<sequence>MHKKISIEQSKISDGINFVENGLAELKIAKKQRMKTMLIVEEALVKLTEHAESPDDQIGISLNKNLNRIYVNMTLRGQEFQLIQGYTVEEVLNRENDDQQSSQEEEGMIRDILLRSNKDQLRYKNKNHTNMVEIMVQKNPHAMAIQTMLALVAAIVVGMLMKTFVPDTVNTVLNDNIFSSISTMFLNALKMIVGPVVFFSIVSSISQFGDLKEVGRIGGKIMGFYMLTTVLAILSSTGVFYIFQPGDPKLASKLTANVSAIASSDVSISIKDTIVNIIPSNFVKPFLESNMLQLIFLAILIGIALGKIGDYSKILKDIFEACNSLFLKITVILVQFIPIATFASVLTVILKTGPDVLLSMLAMLGTFTVGIAVMLGIYCLLILLIGHLTPVPFIKKYSPTMLQVFGLASSNAAIIVNMDACEHKLGIPKKIYSLSIPLGATVNMDGTCIYLVIFGMTLARIFGVEISGGMLLSMFFSVLVLSVGAPGVPGAGLVCLSVLLTQMQVPLAGIGLVMGMDSLLGMMRAMSNSLGDVAASLIVARSEKILDMENYMECSREKV</sequence>
<feature type="transmembrane region" description="Helical" evidence="7">
    <location>
        <begin position="223"/>
        <end position="243"/>
    </location>
</feature>
<dbReference type="PRINTS" id="PR00173">
    <property type="entry name" value="EDTRNSPORT"/>
</dbReference>
<evidence type="ECO:0000256" key="3">
    <source>
        <dbReference type="ARBA" id="ARBA00022475"/>
    </source>
</evidence>
<keyword evidence="4 7" id="KW-0812">Transmembrane</keyword>
<reference evidence="8 9" key="1">
    <citation type="journal article" date="2020" name="Cell Host Microbe">
        <title>Functional and Genomic Variation between Human-Derived Isolates of Lachnospiraceae Reveals Inter- and Intra-Species Diversity.</title>
        <authorList>
            <person name="Sorbara M.T."/>
            <person name="Littmann E.R."/>
            <person name="Fontana E."/>
            <person name="Moody T.U."/>
            <person name="Kohout C.E."/>
            <person name="Gjonbalaj M."/>
            <person name="Eaton V."/>
            <person name="Seok R."/>
            <person name="Leiner I.M."/>
            <person name="Pamer E.G."/>
        </authorList>
    </citation>
    <scope>NUCLEOTIDE SEQUENCE [LARGE SCALE GENOMIC DNA]</scope>
    <source>
        <strain evidence="8 9">MSK.20.11</strain>
    </source>
</reference>
<evidence type="ECO:0000256" key="5">
    <source>
        <dbReference type="ARBA" id="ARBA00022989"/>
    </source>
</evidence>
<evidence type="ECO:0000313" key="8">
    <source>
        <dbReference type="EMBL" id="NSF73934.1"/>
    </source>
</evidence>
<comment type="caution">
    <text evidence="8">The sequence shown here is derived from an EMBL/GenBank/DDBJ whole genome shotgun (WGS) entry which is preliminary data.</text>
</comment>
<feature type="transmembrane region" description="Helical" evidence="7">
    <location>
        <begin position="436"/>
        <end position="459"/>
    </location>
</feature>
<evidence type="ECO:0000256" key="6">
    <source>
        <dbReference type="ARBA" id="ARBA00023136"/>
    </source>
</evidence>